<dbReference type="EMBL" id="AZDI01000001">
    <property type="protein sequence ID" value="KRK46660.1"/>
    <property type="molecule type" value="Genomic_DNA"/>
</dbReference>
<proteinExistence type="predicted"/>
<dbReference type="RefSeq" id="WP_057973600.1">
    <property type="nucleotide sequence ID" value="NZ_AZDI01000001.1"/>
</dbReference>
<feature type="transmembrane region" description="Helical" evidence="1">
    <location>
        <begin position="88"/>
        <end position="105"/>
    </location>
</feature>
<keyword evidence="1" id="KW-0472">Membrane</keyword>
<organism evidence="2 3">
    <name type="scientific">Dellaglioa algida DSM 15638</name>
    <dbReference type="NCBI Taxonomy" id="1423719"/>
    <lineage>
        <taxon>Bacteria</taxon>
        <taxon>Bacillati</taxon>
        <taxon>Bacillota</taxon>
        <taxon>Bacilli</taxon>
        <taxon>Lactobacillales</taxon>
        <taxon>Lactobacillaceae</taxon>
        <taxon>Dellaglioa</taxon>
    </lineage>
</organism>
<dbReference type="AlphaFoldDB" id="A0A0R1HSG6"/>
<keyword evidence="1" id="KW-0812">Transmembrane</keyword>
<dbReference type="STRING" id="1423719.FC66_GL000284"/>
<dbReference type="PATRIC" id="fig|1423719.4.peg.286"/>
<evidence type="ECO:0000256" key="1">
    <source>
        <dbReference type="SAM" id="Phobius"/>
    </source>
</evidence>
<comment type="caution">
    <text evidence="2">The sequence shown here is derived from an EMBL/GenBank/DDBJ whole genome shotgun (WGS) entry which is preliminary data.</text>
</comment>
<evidence type="ECO:0000313" key="3">
    <source>
        <dbReference type="Proteomes" id="UP000051450"/>
    </source>
</evidence>
<name>A0A0R1HSG6_9LACO</name>
<accession>A0A0R1HSG6</accession>
<protein>
    <submittedName>
        <fullName evidence="2">Uncharacterized protein</fullName>
    </submittedName>
</protein>
<feature type="transmembrane region" description="Helical" evidence="1">
    <location>
        <begin position="64"/>
        <end position="82"/>
    </location>
</feature>
<dbReference type="Proteomes" id="UP000051450">
    <property type="component" value="Unassembled WGS sequence"/>
</dbReference>
<feature type="transmembrane region" description="Helical" evidence="1">
    <location>
        <begin position="12"/>
        <end position="32"/>
    </location>
</feature>
<keyword evidence="3" id="KW-1185">Reference proteome</keyword>
<sequence length="107" mass="11657">MKKVLNITSAWYLAVSVAIGIVLPMLLTLANANDVVKIGVSLFVVNVIYAIAVGVVVGKSNHGLIFVFFFPIIFAIGVLFHLFQSVMILFALIYLCLSLLTWGISKN</sequence>
<reference evidence="2 3" key="1">
    <citation type="journal article" date="2015" name="Genome Announc.">
        <title>Expanding the biotechnology potential of lactobacilli through comparative genomics of 213 strains and associated genera.</title>
        <authorList>
            <person name="Sun Z."/>
            <person name="Harris H.M."/>
            <person name="McCann A."/>
            <person name="Guo C."/>
            <person name="Argimon S."/>
            <person name="Zhang W."/>
            <person name="Yang X."/>
            <person name="Jeffery I.B."/>
            <person name="Cooney J.C."/>
            <person name="Kagawa T.F."/>
            <person name="Liu W."/>
            <person name="Song Y."/>
            <person name="Salvetti E."/>
            <person name="Wrobel A."/>
            <person name="Rasinkangas P."/>
            <person name="Parkhill J."/>
            <person name="Rea M.C."/>
            <person name="O'Sullivan O."/>
            <person name="Ritari J."/>
            <person name="Douillard F.P."/>
            <person name="Paul Ross R."/>
            <person name="Yang R."/>
            <person name="Briner A.E."/>
            <person name="Felis G.E."/>
            <person name="de Vos W.M."/>
            <person name="Barrangou R."/>
            <person name="Klaenhammer T.R."/>
            <person name="Caufield P.W."/>
            <person name="Cui Y."/>
            <person name="Zhang H."/>
            <person name="O'Toole P.W."/>
        </authorList>
    </citation>
    <scope>NUCLEOTIDE SEQUENCE [LARGE SCALE GENOMIC DNA]</scope>
    <source>
        <strain evidence="2 3">DSM 15638</strain>
    </source>
</reference>
<evidence type="ECO:0000313" key="2">
    <source>
        <dbReference type="EMBL" id="KRK46660.1"/>
    </source>
</evidence>
<keyword evidence="1" id="KW-1133">Transmembrane helix</keyword>
<gene>
    <name evidence="2" type="ORF">FC66_GL000284</name>
</gene>
<feature type="transmembrane region" description="Helical" evidence="1">
    <location>
        <begin position="38"/>
        <end position="57"/>
    </location>
</feature>